<evidence type="ECO:0000256" key="1">
    <source>
        <dbReference type="ARBA" id="ARBA00022801"/>
    </source>
</evidence>
<proteinExistence type="predicted"/>
<dbReference type="GO" id="GO:0016020">
    <property type="term" value="C:membrane"/>
    <property type="evidence" value="ECO:0007669"/>
    <property type="project" value="TreeGrafter"/>
</dbReference>
<feature type="signal peptide" evidence="2">
    <location>
        <begin position="1"/>
        <end position="20"/>
    </location>
</feature>
<keyword evidence="1 5" id="KW-0378">Hydrolase</keyword>
<reference evidence="5 6" key="1">
    <citation type="submission" date="2019-12" db="EMBL/GenBank/DDBJ databases">
        <title>Genomic-based taxomic classification of the family Erythrobacteraceae.</title>
        <authorList>
            <person name="Xu L."/>
        </authorList>
    </citation>
    <scope>NUCLEOTIDE SEQUENCE [LARGE SCALE GENOMIC DNA]</scope>
    <source>
        <strain evidence="5 6">JCM 10282</strain>
    </source>
</reference>
<dbReference type="Gene3D" id="3.40.50.1820">
    <property type="entry name" value="alpha/beta hydrolase"/>
    <property type="match status" value="1"/>
</dbReference>
<keyword evidence="2" id="KW-0732">Signal</keyword>
<dbReference type="OrthoDB" id="7172093at2"/>
<protein>
    <submittedName>
        <fullName evidence="5">Alpha/beta fold hydrolase</fullName>
    </submittedName>
    <submittedName>
        <fullName evidence="4">Pimeloyl-ACP methyl ester carboxylesterase</fullName>
    </submittedName>
</protein>
<dbReference type="Pfam" id="PF12697">
    <property type="entry name" value="Abhydrolase_6"/>
    <property type="match status" value="1"/>
</dbReference>
<evidence type="ECO:0000256" key="2">
    <source>
        <dbReference type="SAM" id="SignalP"/>
    </source>
</evidence>
<dbReference type="EMBL" id="JACICE010000001">
    <property type="protein sequence ID" value="MBB3774614.1"/>
    <property type="molecule type" value="Genomic_DNA"/>
</dbReference>
<keyword evidence="7" id="KW-1185">Reference proteome</keyword>
<dbReference type="PANTHER" id="PTHR43798">
    <property type="entry name" value="MONOACYLGLYCEROL LIPASE"/>
    <property type="match status" value="1"/>
</dbReference>
<dbReference type="Proteomes" id="UP000430021">
    <property type="component" value="Unassembled WGS sequence"/>
</dbReference>
<dbReference type="AlphaFoldDB" id="A0A6I4UK68"/>
<reference evidence="4 7" key="2">
    <citation type="submission" date="2020-08" db="EMBL/GenBank/DDBJ databases">
        <title>Genomic Encyclopedia of Type Strains, Phase IV (KMG-IV): sequencing the most valuable type-strain genomes for metagenomic binning, comparative biology and taxonomic classification.</title>
        <authorList>
            <person name="Goeker M."/>
        </authorList>
    </citation>
    <scope>NUCLEOTIDE SEQUENCE [LARGE SCALE GENOMIC DNA]</scope>
    <source>
        <strain evidence="4 7">DSM 8510</strain>
    </source>
</reference>
<dbReference type="PRINTS" id="PR00111">
    <property type="entry name" value="ABHYDROLASE"/>
</dbReference>
<feature type="chain" id="PRO_5026044367" evidence="2">
    <location>
        <begin position="21"/>
        <end position="284"/>
    </location>
</feature>
<evidence type="ECO:0000259" key="3">
    <source>
        <dbReference type="Pfam" id="PF12697"/>
    </source>
</evidence>
<dbReference type="GO" id="GO:0016787">
    <property type="term" value="F:hydrolase activity"/>
    <property type="evidence" value="ECO:0007669"/>
    <property type="project" value="UniProtKB-KW"/>
</dbReference>
<sequence>MTRAMFAALAALCLPAAAFAEEACPPFEVTGSGPDLVLVPGLGSSPAVWDGVKDSLAKDYRVHLVHVAGFAGRAPEGDPATLVARTEAEVIRHLDCQKVARAAYAGHSLGGFLGLMLAADHPDRISRVVVVDSLPFYPLIFDARLTPERTAAQAGVIRDSMLAMDEVTFAASQRTGVQSLVRETSFHEQVVGWSLTSDRASFAGAFHTLMTTDMRPRLGEITVPVTVLAAANAYAPRDRVEALFAPAYAGLPGVKLTYIEDSFHFIMFDQPAAFEKALRAGLGD</sequence>
<evidence type="ECO:0000313" key="6">
    <source>
        <dbReference type="Proteomes" id="UP000430021"/>
    </source>
</evidence>
<dbReference type="InterPro" id="IPR050266">
    <property type="entry name" value="AB_hydrolase_sf"/>
</dbReference>
<organism evidence="5 6">
    <name type="scientific">Erythrobacter ramosus</name>
    <dbReference type="NCBI Taxonomy" id="35811"/>
    <lineage>
        <taxon>Bacteria</taxon>
        <taxon>Pseudomonadati</taxon>
        <taxon>Pseudomonadota</taxon>
        <taxon>Alphaproteobacteria</taxon>
        <taxon>Sphingomonadales</taxon>
        <taxon>Erythrobacteraceae</taxon>
        <taxon>Erythrobacter/Porphyrobacter group</taxon>
        <taxon>Erythrobacter</taxon>
    </lineage>
</organism>
<evidence type="ECO:0000313" key="7">
    <source>
        <dbReference type="Proteomes" id="UP000548685"/>
    </source>
</evidence>
<comment type="caution">
    <text evidence="5">The sequence shown here is derived from an EMBL/GenBank/DDBJ whole genome shotgun (WGS) entry which is preliminary data.</text>
</comment>
<evidence type="ECO:0000313" key="5">
    <source>
        <dbReference type="EMBL" id="MXP37739.1"/>
    </source>
</evidence>
<dbReference type="EMBL" id="WTYB01000001">
    <property type="protein sequence ID" value="MXP37739.1"/>
    <property type="molecule type" value="Genomic_DNA"/>
</dbReference>
<dbReference type="Proteomes" id="UP000548685">
    <property type="component" value="Unassembled WGS sequence"/>
</dbReference>
<dbReference type="PANTHER" id="PTHR43798:SF31">
    <property type="entry name" value="AB HYDROLASE SUPERFAMILY PROTEIN YCLE"/>
    <property type="match status" value="1"/>
</dbReference>
<evidence type="ECO:0000313" key="4">
    <source>
        <dbReference type="EMBL" id="MBB3774614.1"/>
    </source>
</evidence>
<name>A0A6I4UK68_9SPHN</name>
<gene>
    <name evidence="4" type="ORF">FHS52_000557</name>
    <name evidence="5" type="ORF">GRI59_03800</name>
</gene>
<dbReference type="RefSeq" id="WP_160759852.1">
    <property type="nucleotide sequence ID" value="NZ_BAAADZ010000002.1"/>
</dbReference>
<dbReference type="SUPFAM" id="SSF53474">
    <property type="entry name" value="alpha/beta-Hydrolases"/>
    <property type="match status" value="1"/>
</dbReference>
<dbReference type="InterPro" id="IPR029058">
    <property type="entry name" value="AB_hydrolase_fold"/>
</dbReference>
<dbReference type="InterPro" id="IPR000073">
    <property type="entry name" value="AB_hydrolase_1"/>
</dbReference>
<feature type="domain" description="AB hydrolase-1" evidence="3">
    <location>
        <begin position="36"/>
        <end position="276"/>
    </location>
</feature>
<accession>A0A6I4UK68</accession>